<keyword evidence="2" id="KW-0472">Membrane</keyword>
<protein>
    <submittedName>
        <fullName evidence="3">Uncharacterized protein</fullName>
    </submittedName>
</protein>
<name>A0A813X158_9BILA</name>
<evidence type="ECO:0000256" key="2">
    <source>
        <dbReference type="SAM" id="Phobius"/>
    </source>
</evidence>
<proteinExistence type="predicted"/>
<gene>
    <name evidence="3" type="ORF">IZO911_LOCUS10082</name>
</gene>
<reference evidence="3" key="1">
    <citation type="submission" date="2021-02" db="EMBL/GenBank/DDBJ databases">
        <authorList>
            <person name="Nowell W R."/>
        </authorList>
    </citation>
    <scope>NUCLEOTIDE SEQUENCE</scope>
</reference>
<feature type="transmembrane region" description="Helical" evidence="2">
    <location>
        <begin position="86"/>
        <end position="108"/>
    </location>
</feature>
<dbReference type="AlphaFoldDB" id="A0A813X158"/>
<accession>A0A813X158</accession>
<comment type="caution">
    <text evidence="3">The sequence shown here is derived from an EMBL/GenBank/DDBJ whole genome shotgun (WGS) entry which is preliminary data.</text>
</comment>
<evidence type="ECO:0000256" key="1">
    <source>
        <dbReference type="SAM" id="MobiDB-lite"/>
    </source>
</evidence>
<dbReference type="Proteomes" id="UP000663860">
    <property type="component" value="Unassembled WGS sequence"/>
</dbReference>
<feature type="region of interest" description="Disordered" evidence="1">
    <location>
        <begin position="57"/>
        <end position="79"/>
    </location>
</feature>
<sequence length="569" mass="64462">MTDIGVQTPDYAGVTKPILSTVEVQTDDTLCKASSAPLNVSDRTGLHQRSARDISTTGYASTGTDVRITPNGHAQTNTGPPNKAPFIFLSFLVLLVAVVLGISVLNYVKRSTPEVCDMEMAENRDFNKYYGILSMNNHFTTPSADNCASTIIFRPSLPQTILKPDYSASSFLTLAPYGTGKTLLRCEYYKSLRPYTYFKVLILNKEIDEYLQRFVNMKATSGADCDKEGCIMKWSSDEFGQLLLSLLVTQFVETFEKESLDLPDISLDEKIELITIMCYCYNEQGVSKLEKFVNSFLKKTGNSMYRASKAETQIKERHLYRNKPLLTHLENDLKKLTALRQDQEKLHLLLAIIEGEGFQTEAMQTTLSNNMSNGLRHFALFMKDHVKRTAVFIIDGIDESRFFFNEKNVNKKSLELFCRSSIAQEILLAAVPQNFYLSVFYPKIDGINIQDASVGSGNFQIHTISWDTKSIINYADYVLQEMNKNASSSRCKSFTDFKTLVNYSKTGHAEIINQISTPRVLHYFMQYLIEEMNQRTDDGRAPFIASFENIRAAYKSAAKSTFMVHYIQE</sequence>
<evidence type="ECO:0000313" key="3">
    <source>
        <dbReference type="EMBL" id="CAF0860180.1"/>
    </source>
</evidence>
<keyword evidence="2" id="KW-0812">Transmembrane</keyword>
<dbReference type="EMBL" id="CAJNOE010000072">
    <property type="protein sequence ID" value="CAF0860180.1"/>
    <property type="molecule type" value="Genomic_DNA"/>
</dbReference>
<organism evidence="3 4">
    <name type="scientific">Adineta steineri</name>
    <dbReference type="NCBI Taxonomy" id="433720"/>
    <lineage>
        <taxon>Eukaryota</taxon>
        <taxon>Metazoa</taxon>
        <taxon>Spiralia</taxon>
        <taxon>Gnathifera</taxon>
        <taxon>Rotifera</taxon>
        <taxon>Eurotatoria</taxon>
        <taxon>Bdelloidea</taxon>
        <taxon>Adinetida</taxon>
        <taxon>Adinetidae</taxon>
        <taxon>Adineta</taxon>
    </lineage>
</organism>
<evidence type="ECO:0000313" key="4">
    <source>
        <dbReference type="Proteomes" id="UP000663860"/>
    </source>
</evidence>
<keyword evidence="2" id="KW-1133">Transmembrane helix</keyword>